<feature type="domain" description="YCII-related" evidence="2">
    <location>
        <begin position="8"/>
        <end position="84"/>
    </location>
</feature>
<accession>A0ABR6GY02</accession>
<dbReference type="SUPFAM" id="SSF54909">
    <property type="entry name" value="Dimeric alpha+beta barrel"/>
    <property type="match status" value="1"/>
</dbReference>
<dbReference type="RefSeq" id="WP_088453770.1">
    <property type="nucleotide sequence ID" value="NZ_JACHXO010000009.1"/>
</dbReference>
<proteinExistence type="inferred from homology"/>
<evidence type="ECO:0000259" key="2">
    <source>
        <dbReference type="Pfam" id="PF03795"/>
    </source>
</evidence>
<comment type="similarity">
    <text evidence="1">Belongs to the YciI family.</text>
</comment>
<comment type="caution">
    <text evidence="3">The sequence shown here is derived from an EMBL/GenBank/DDBJ whole genome shotgun (WGS) entry which is preliminary data.</text>
</comment>
<protein>
    <submittedName>
        <fullName evidence="3">Uncharacterized protein YciI</fullName>
    </submittedName>
</protein>
<evidence type="ECO:0000313" key="3">
    <source>
        <dbReference type="EMBL" id="MBB3196987.1"/>
    </source>
</evidence>
<name>A0ABR6GY02_9BURK</name>
<sequence length="98" mass="11060">MKYFLCKYLPPRPDFLATMTTEERDLMKRHGDYMNELLARGVIVAHGPVIDPAGSYGVSLYQIADDQDIAAFTSEDPVVKHGVGHYEHFDMLTLKSRG</sequence>
<evidence type="ECO:0000313" key="4">
    <source>
        <dbReference type="Proteomes" id="UP000574369"/>
    </source>
</evidence>
<reference evidence="3 4" key="1">
    <citation type="submission" date="2020-08" db="EMBL/GenBank/DDBJ databases">
        <title>Genomic Encyclopedia of Type Strains, Phase III (KMG-III): the genomes of soil and plant-associated and newly described type strains.</title>
        <authorList>
            <person name="Whitman W."/>
        </authorList>
    </citation>
    <scope>NUCLEOTIDE SEQUENCE [LARGE SCALE GENOMIC DNA]</scope>
    <source>
        <strain evidence="3 4">CECT 7247</strain>
    </source>
</reference>
<dbReference type="InterPro" id="IPR011008">
    <property type="entry name" value="Dimeric_a/b-barrel"/>
</dbReference>
<evidence type="ECO:0000256" key="1">
    <source>
        <dbReference type="ARBA" id="ARBA00007689"/>
    </source>
</evidence>
<dbReference type="EMBL" id="JACHXO010000009">
    <property type="protein sequence ID" value="MBB3196987.1"/>
    <property type="molecule type" value="Genomic_DNA"/>
</dbReference>
<gene>
    <name evidence="3" type="ORF">FHS28_004412</name>
</gene>
<organism evidence="3 4">
    <name type="scientific">Roseateles terrae</name>
    <dbReference type="NCBI Taxonomy" id="431060"/>
    <lineage>
        <taxon>Bacteria</taxon>
        <taxon>Pseudomonadati</taxon>
        <taxon>Pseudomonadota</taxon>
        <taxon>Betaproteobacteria</taxon>
        <taxon>Burkholderiales</taxon>
        <taxon>Sphaerotilaceae</taxon>
        <taxon>Roseateles</taxon>
    </lineage>
</organism>
<dbReference type="Pfam" id="PF03795">
    <property type="entry name" value="YCII"/>
    <property type="match status" value="1"/>
</dbReference>
<keyword evidence="4" id="KW-1185">Reference proteome</keyword>
<dbReference type="InterPro" id="IPR005545">
    <property type="entry name" value="YCII"/>
</dbReference>
<dbReference type="Proteomes" id="UP000574369">
    <property type="component" value="Unassembled WGS sequence"/>
</dbReference>